<evidence type="ECO:0000259" key="5">
    <source>
        <dbReference type="PROSITE" id="PS50865"/>
    </source>
</evidence>
<dbReference type="InterPro" id="IPR007320">
    <property type="entry name" value="PDCD2_C"/>
</dbReference>
<dbReference type="GO" id="GO:0005737">
    <property type="term" value="C:cytoplasm"/>
    <property type="evidence" value="ECO:0007669"/>
    <property type="project" value="InterPro"/>
</dbReference>
<gene>
    <name evidence="6" type="ORF">SELMODRAFT_64891</name>
</gene>
<evidence type="ECO:0000313" key="7">
    <source>
        <dbReference type="Proteomes" id="UP000001514"/>
    </source>
</evidence>
<dbReference type="HOGENOM" id="CLU_034893_2_0_1"/>
<dbReference type="InParanoid" id="D8RCA8"/>
<dbReference type="EMBL" id="GL377576">
    <property type="protein sequence ID" value="EFJ29820.1"/>
    <property type="molecule type" value="Genomic_DNA"/>
</dbReference>
<evidence type="ECO:0000256" key="2">
    <source>
        <dbReference type="ARBA" id="ARBA00022771"/>
    </source>
</evidence>
<keyword evidence="3" id="KW-0862">Zinc</keyword>
<evidence type="ECO:0000256" key="3">
    <source>
        <dbReference type="ARBA" id="ARBA00022833"/>
    </source>
</evidence>
<keyword evidence="2 4" id="KW-0863">Zinc-finger</keyword>
<dbReference type="PROSITE" id="PS01360">
    <property type="entry name" value="ZF_MYND_1"/>
    <property type="match status" value="1"/>
</dbReference>
<dbReference type="Pfam" id="PF04194">
    <property type="entry name" value="PDCD2_C"/>
    <property type="match status" value="1"/>
</dbReference>
<dbReference type="PROSITE" id="PS50865">
    <property type="entry name" value="ZF_MYND_2"/>
    <property type="match status" value="1"/>
</dbReference>
<proteinExistence type="predicted"/>
<dbReference type="Proteomes" id="UP000001514">
    <property type="component" value="Unassembled WGS sequence"/>
</dbReference>
<dbReference type="Gene3D" id="6.10.140.2220">
    <property type="match status" value="1"/>
</dbReference>
<sequence length="347" mass="39706">DEESDSDEEGEVELGFVQAPEAPWMLRRQHFPCKAGGAAAWLDPDSVPRTPDSCCDFCEEPLRFLLQIYASLEERSDTFHRTLFMFMCSKMECLRRDQAEQKKPAQPSSRRYVKVFRSQLPLKNIFYSDTPSRGKNDRPLTTGVDLCTWCRTWRGEKVCGGCKTTRYCSRQHQVEHWRAGHSSSCKTQAPVPTNNSSNTLWPEMEIVLGEEERDEETGNTLPIVPANQSLALNAELQGFEEKQCWANFQARIQRAPSQVLRYCRNKNAKVLWMRPDDQPTAVDISPCQLCGGPLIFEFQVLPQLLYYFGVDNEPDSLDWATLAVYSCSNSCEVEGYAREFIWVQLPS</sequence>
<organism evidence="7">
    <name type="scientific">Selaginella moellendorffii</name>
    <name type="common">Spikemoss</name>
    <dbReference type="NCBI Taxonomy" id="88036"/>
    <lineage>
        <taxon>Eukaryota</taxon>
        <taxon>Viridiplantae</taxon>
        <taxon>Streptophyta</taxon>
        <taxon>Embryophyta</taxon>
        <taxon>Tracheophyta</taxon>
        <taxon>Lycopodiopsida</taxon>
        <taxon>Selaginellales</taxon>
        <taxon>Selaginellaceae</taxon>
        <taxon>Selaginella</taxon>
    </lineage>
</organism>
<dbReference type="AlphaFoldDB" id="D8RCA8"/>
<feature type="non-terminal residue" evidence="6">
    <location>
        <position position="347"/>
    </location>
</feature>
<dbReference type="STRING" id="88036.D8RCA8"/>
<feature type="non-terminal residue" evidence="6">
    <location>
        <position position="1"/>
    </location>
</feature>
<feature type="domain" description="MYND-type" evidence="5">
    <location>
        <begin position="147"/>
        <end position="185"/>
    </location>
</feature>
<dbReference type="PANTHER" id="PTHR12298">
    <property type="entry name" value="PCDC2 PROGRAMMED CELL DEATH PROTEIN 2 -RELATED"/>
    <property type="match status" value="1"/>
</dbReference>
<evidence type="ECO:0000313" key="6">
    <source>
        <dbReference type="EMBL" id="EFJ29820.1"/>
    </source>
</evidence>
<dbReference type="KEGG" id="smo:SELMODRAFT_64891"/>
<dbReference type="GO" id="GO:0008270">
    <property type="term" value="F:zinc ion binding"/>
    <property type="evidence" value="ECO:0007669"/>
    <property type="project" value="UniProtKB-KW"/>
</dbReference>
<dbReference type="Gramene" id="EFJ29820">
    <property type="protein sequence ID" value="EFJ29820"/>
    <property type="gene ID" value="SELMODRAFT_64891"/>
</dbReference>
<accession>D8RCA8</accession>
<dbReference type="OMA" id="HQVIRYS"/>
<dbReference type="eggNOG" id="KOG2061">
    <property type="taxonomic scope" value="Eukaryota"/>
</dbReference>
<reference evidence="6 7" key="1">
    <citation type="journal article" date="2011" name="Science">
        <title>The Selaginella genome identifies genetic changes associated with the evolution of vascular plants.</title>
        <authorList>
            <person name="Banks J.A."/>
            <person name="Nishiyama T."/>
            <person name="Hasebe M."/>
            <person name="Bowman J.L."/>
            <person name="Gribskov M."/>
            <person name="dePamphilis C."/>
            <person name="Albert V.A."/>
            <person name="Aono N."/>
            <person name="Aoyama T."/>
            <person name="Ambrose B.A."/>
            <person name="Ashton N.W."/>
            <person name="Axtell M.J."/>
            <person name="Barker E."/>
            <person name="Barker M.S."/>
            <person name="Bennetzen J.L."/>
            <person name="Bonawitz N.D."/>
            <person name="Chapple C."/>
            <person name="Cheng C."/>
            <person name="Correa L.G."/>
            <person name="Dacre M."/>
            <person name="DeBarry J."/>
            <person name="Dreyer I."/>
            <person name="Elias M."/>
            <person name="Engstrom E.M."/>
            <person name="Estelle M."/>
            <person name="Feng L."/>
            <person name="Finet C."/>
            <person name="Floyd S.K."/>
            <person name="Frommer W.B."/>
            <person name="Fujita T."/>
            <person name="Gramzow L."/>
            <person name="Gutensohn M."/>
            <person name="Harholt J."/>
            <person name="Hattori M."/>
            <person name="Heyl A."/>
            <person name="Hirai T."/>
            <person name="Hiwatashi Y."/>
            <person name="Ishikawa M."/>
            <person name="Iwata M."/>
            <person name="Karol K.G."/>
            <person name="Koehler B."/>
            <person name="Kolukisaoglu U."/>
            <person name="Kubo M."/>
            <person name="Kurata T."/>
            <person name="Lalonde S."/>
            <person name="Li K."/>
            <person name="Li Y."/>
            <person name="Litt A."/>
            <person name="Lyons E."/>
            <person name="Manning G."/>
            <person name="Maruyama T."/>
            <person name="Michael T.P."/>
            <person name="Mikami K."/>
            <person name="Miyazaki S."/>
            <person name="Morinaga S."/>
            <person name="Murata T."/>
            <person name="Mueller-Roeber B."/>
            <person name="Nelson D.R."/>
            <person name="Obara M."/>
            <person name="Oguri Y."/>
            <person name="Olmstead R.G."/>
            <person name="Onodera N."/>
            <person name="Petersen B.L."/>
            <person name="Pils B."/>
            <person name="Prigge M."/>
            <person name="Rensing S.A."/>
            <person name="Riano-Pachon D.M."/>
            <person name="Roberts A.W."/>
            <person name="Sato Y."/>
            <person name="Scheller H.V."/>
            <person name="Schulz B."/>
            <person name="Schulz C."/>
            <person name="Shakirov E.V."/>
            <person name="Shibagaki N."/>
            <person name="Shinohara N."/>
            <person name="Shippen D.E."/>
            <person name="Soerensen I."/>
            <person name="Sotooka R."/>
            <person name="Sugimoto N."/>
            <person name="Sugita M."/>
            <person name="Sumikawa N."/>
            <person name="Tanurdzic M."/>
            <person name="Theissen G."/>
            <person name="Ulvskov P."/>
            <person name="Wakazuki S."/>
            <person name="Weng J.K."/>
            <person name="Willats W.W."/>
            <person name="Wipf D."/>
            <person name="Wolf P.G."/>
            <person name="Yang L."/>
            <person name="Zimmer A.D."/>
            <person name="Zhu Q."/>
            <person name="Mitros T."/>
            <person name="Hellsten U."/>
            <person name="Loque D."/>
            <person name="Otillar R."/>
            <person name="Salamov A."/>
            <person name="Schmutz J."/>
            <person name="Shapiro H."/>
            <person name="Lindquist E."/>
            <person name="Lucas S."/>
            <person name="Rokhsar D."/>
            <person name="Grigoriev I.V."/>
        </authorList>
    </citation>
    <scope>NUCLEOTIDE SEQUENCE [LARGE SCALE GENOMIC DNA]</scope>
</reference>
<name>D8RCA8_SELML</name>
<evidence type="ECO:0000256" key="1">
    <source>
        <dbReference type="ARBA" id="ARBA00022723"/>
    </source>
</evidence>
<dbReference type="FunCoup" id="D8RCA8">
    <property type="interactions" value="3867"/>
</dbReference>
<dbReference type="SUPFAM" id="SSF144232">
    <property type="entry name" value="HIT/MYND zinc finger-like"/>
    <property type="match status" value="1"/>
</dbReference>
<keyword evidence="1" id="KW-0479">Metal-binding</keyword>
<dbReference type="InterPro" id="IPR002893">
    <property type="entry name" value="Znf_MYND"/>
</dbReference>
<protein>
    <recommendedName>
        <fullName evidence="5">MYND-type domain-containing protein</fullName>
    </recommendedName>
</protein>
<evidence type="ECO:0000256" key="4">
    <source>
        <dbReference type="PROSITE-ProRule" id="PRU00134"/>
    </source>
</evidence>
<dbReference type="Pfam" id="PF01753">
    <property type="entry name" value="zf-MYND"/>
    <property type="match status" value="1"/>
</dbReference>
<dbReference type="PANTHER" id="PTHR12298:SF4">
    <property type="entry name" value="PROGRAMMED CELL DEATH PROTEIN 2"/>
    <property type="match status" value="1"/>
</dbReference>
<keyword evidence="7" id="KW-1185">Reference proteome</keyword>